<dbReference type="EnsemblMetazoa" id="Aqu2.1.40919_001">
    <property type="protein sequence ID" value="Aqu2.1.40919_001"/>
    <property type="gene ID" value="Aqu2.1.40919"/>
</dbReference>
<dbReference type="Proteomes" id="UP000007879">
    <property type="component" value="Unassembled WGS sequence"/>
</dbReference>
<keyword evidence="8" id="KW-1135">Mitochondrion nucleoid</keyword>
<keyword evidence="4" id="KW-0809">Transit peptide</keyword>
<evidence type="ECO:0000256" key="5">
    <source>
        <dbReference type="ARBA" id="ARBA00023125"/>
    </source>
</evidence>
<keyword evidence="7" id="KW-0234">DNA repair</keyword>
<evidence type="ECO:0000313" key="9">
    <source>
        <dbReference type="EnsemblMetazoa" id="Aqu2.1.40919_001"/>
    </source>
</evidence>
<dbReference type="PANTHER" id="PTHR31404:SF0">
    <property type="entry name" value="MITOCHONDRIAL GENOME MAINTENANCE PROTEIN MGM101"/>
    <property type="match status" value="1"/>
</dbReference>
<reference evidence="10" key="1">
    <citation type="journal article" date="2010" name="Nature">
        <title>The Amphimedon queenslandica genome and the evolution of animal complexity.</title>
        <authorList>
            <person name="Srivastava M."/>
            <person name="Simakov O."/>
            <person name="Chapman J."/>
            <person name="Fahey B."/>
            <person name="Gauthier M.E."/>
            <person name="Mitros T."/>
            <person name="Richards G.S."/>
            <person name="Conaco C."/>
            <person name="Dacre M."/>
            <person name="Hellsten U."/>
            <person name="Larroux C."/>
            <person name="Putnam N.H."/>
            <person name="Stanke M."/>
            <person name="Adamska M."/>
            <person name="Darling A."/>
            <person name="Degnan S.M."/>
            <person name="Oakley T.H."/>
            <person name="Plachetzki D.C."/>
            <person name="Zhai Y."/>
            <person name="Adamski M."/>
            <person name="Calcino A."/>
            <person name="Cummins S.F."/>
            <person name="Goodstein D.M."/>
            <person name="Harris C."/>
            <person name="Jackson D.J."/>
            <person name="Leys S.P."/>
            <person name="Shu S."/>
            <person name="Woodcroft B.J."/>
            <person name="Vervoort M."/>
            <person name="Kosik K.S."/>
            <person name="Manning G."/>
            <person name="Degnan B.M."/>
            <person name="Rokhsar D.S."/>
        </authorList>
    </citation>
    <scope>NUCLEOTIDE SEQUENCE [LARGE SCALE GENOMIC DNA]</scope>
</reference>
<evidence type="ECO:0000256" key="6">
    <source>
        <dbReference type="ARBA" id="ARBA00023128"/>
    </source>
</evidence>
<keyword evidence="6" id="KW-0496">Mitochondrion</keyword>
<evidence type="ECO:0000256" key="7">
    <source>
        <dbReference type="ARBA" id="ARBA00023204"/>
    </source>
</evidence>
<dbReference type="OMA" id="EIRYRRI"/>
<dbReference type="Pfam" id="PF06420">
    <property type="entry name" value="Mgm101p"/>
    <property type="match status" value="1"/>
</dbReference>
<organism evidence="9">
    <name type="scientific">Amphimedon queenslandica</name>
    <name type="common">Sponge</name>
    <dbReference type="NCBI Taxonomy" id="400682"/>
    <lineage>
        <taxon>Eukaryota</taxon>
        <taxon>Metazoa</taxon>
        <taxon>Porifera</taxon>
        <taxon>Demospongiae</taxon>
        <taxon>Heteroscleromorpha</taxon>
        <taxon>Haplosclerida</taxon>
        <taxon>Niphatidae</taxon>
        <taxon>Amphimedon</taxon>
    </lineage>
</organism>
<dbReference type="OrthoDB" id="17164at2759"/>
<dbReference type="EnsemblMetazoa" id="XM_003383817.3">
    <property type="protein sequence ID" value="XP_003383865.1"/>
    <property type="gene ID" value="LOC100639975"/>
</dbReference>
<comment type="similarity">
    <text evidence="2">Belongs to the MGM101 family.</text>
</comment>
<dbReference type="InParanoid" id="A0A1X7VM04"/>
<comment type="subcellular location">
    <subcellularLocation>
        <location evidence="1">Mitochondrion matrix</location>
        <location evidence="1">Mitochondrion nucleoid</location>
    </subcellularLocation>
</comment>
<sequence length="229" mass="26000">MAVHVFRATSSSRLVFSSFRGLLRTPASSYTTESATEEINEIAELPGVDNSSFSGLSLRKFSKEITDKLLAPVNEEDIEIKPDGLIYLPEIMYRRILNQSFGPGGWGLMPRGEIIYQGESDGAQMVAREYALYCEGRFVSQSLGEHTFFGKTNQQYGNACESAKSSALRRCCKDLGISSELWDPKFVNQWKDKYAIEVWCQNQRTKEKKKFWVKKNSKQQFSYPWVAAA</sequence>
<evidence type="ECO:0000256" key="4">
    <source>
        <dbReference type="ARBA" id="ARBA00022946"/>
    </source>
</evidence>
<dbReference type="GO" id="GO:0000725">
    <property type="term" value="P:recombinational repair"/>
    <property type="evidence" value="ECO:0007669"/>
    <property type="project" value="TreeGrafter"/>
</dbReference>
<evidence type="ECO:0000256" key="8">
    <source>
        <dbReference type="ARBA" id="ARBA00023271"/>
    </source>
</evidence>
<evidence type="ECO:0000256" key="3">
    <source>
        <dbReference type="ARBA" id="ARBA00022763"/>
    </source>
</evidence>
<keyword evidence="10" id="KW-1185">Reference proteome</keyword>
<evidence type="ECO:0000313" key="10">
    <source>
        <dbReference type="Proteomes" id="UP000007879"/>
    </source>
</evidence>
<gene>
    <name evidence="9" type="primary">100639975</name>
</gene>
<dbReference type="KEGG" id="aqu:100639975"/>
<proteinExistence type="inferred from homology"/>
<keyword evidence="5" id="KW-0238">DNA-binding</keyword>
<name>A0A1X7VM04_AMPQE</name>
<evidence type="ECO:0008006" key="11">
    <source>
        <dbReference type="Google" id="ProtNLM"/>
    </source>
</evidence>
<dbReference type="InterPro" id="IPR009446">
    <property type="entry name" value="Mgm101"/>
</dbReference>
<keyword evidence="3" id="KW-0227">DNA damage</keyword>
<evidence type="ECO:0000256" key="1">
    <source>
        <dbReference type="ARBA" id="ARBA00004436"/>
    </source>
</evidence>
<dbReference type="AlphaFoldDB" id="A0A1X7VM04"/>
<dbReference type="STRING" id="400682.A0A1X7VM04"/>
<reference evidence="9" key="2">
    <citation type="submission" date="2017-05" db="UniProtKB">
        <authorList>
            <consortium name="EnsemblMetazoa"/>
        </authorList>
    </citation>
    <scope>IDENTIFICATION</scope>
</reference>
<accession>A0A1X7VM04</accession>
<dbReference type="GO" id="GO:0000262">
    <property type="term" value="C:mitochondrial chromosome"/>
    <property type="evidence" value="ECO:0007669"/>
    <property type="project" value="InterPro"/>
</dbReference>
<dbReference type="GO" id="GO:0003697">
    <property type="term" value="F:single-stranded DNA binding"/>
    <property type="evidence" value="ECO:0007669"/>
    <property type="project" value="InterPro"/>
</dbReference>
<dbReference type="PANTHER" id="PTHR31404">
    <property type="entry name" value="MITOCHONDRIAL GENOME MAINTENANCE PROTEIN MGM101"/>
    <property type="match status" value="1"/>
</dbReference>
<protein>
    <recommendedName>
        <fullName evidence="11">Mitochondrial genome maintenance protein MGM101</fullName>
    </recommendedName>
</protein>
<evidence type="ECO:0000256" key="2">
    <source>
        <dbReference type="ARBA" id="ARBA00007053"/>
    </source>
</evidence>
<dbReference type="eggNOG" id="ENOG502RXU4">
    <property type="taxonomic scope" value="Eukaryota"/>
</dbReference>
<dbReference type="GO" id="GO:0036297">
    <property type="term" value="P:interstrand cross-link repair"/>
    <property type="evidence" value="ECO:0007669"/>
    <property type="project" value="TreeGrafter"/>
</dbReference>